<feature type="transmembrane region" description="Helical" evidence="1">
    <location>
        <begin position="43"/>
        <end position="65"/>
    </location>
</feature>
<evidence type="ECO:0000256" key="1">
    <source>
        <dbReference type="SAM" id="Phobius"/>
    </source>
</evidence>
<protein>
    <submittedName>
        <fullName evidence="2">Uncharacterized protein</fullName>
    </submittedName>
</protein>
<dbReference type="AlphaFoldDB" id="A0A8J5ZXB6"/>
<keyword evidence="1" id="KW-0812">Transmembrane</keyword>
<sequence length="79" mass="10334">MVWRRRWLERLVRWWWREIREVEVNRRSHWDMRNRYYKVIDTFLFNFWLHKMVAFGSLFVVKVWASFLENRKHMKFLIT</sequence>
<dbReference type="Proteomes" id="UP000701853">
    <property type="component" value="Chromosome 3"/>
</dbReference>
<gene>
    <name evidence="2" type="ORF">CXB51_005915</name>
</gene>
<proteinExistence type="predicted"/>
<accession>A0A8J5ZXB6</accession>
<name>A0A8J5ZXB6_9ROSI</name>
<reference evidence="2 3" key="1">
    <citation type="journal article" date="2021" name="bioRxiv">
        <title>The Gossypium anomalum genome as a resource for cotton improvement and evolutionary analysis of hybrid incompatibility.</title>
        <authorList>
            <person name="Grover C.E."/>
            <person name="Yuan D."/>
            <person name="Arick M.A."/>
            <person name="Miller E.R."/>
            <person name="Hu G."/>
            <person name="Peterson D.G."/>
            <person name="Wendel J.F."/>
            <person name="Udall J.A."/>
        </authorList>
    </citation>
    <scope>NUCLEOTIDE SEQUENCE [LARGE SCALE GENOMIC DNA]</scope>
    <source>
        <strain evidence="2">JFW-Udall</strain>
        <tissue evidence="2">Leaf</tissue>
    </source>
</reference>
<keyword evidence="1" id="KW-1133">Transmembrane helix</keyword>
<comment type="caution">
    <text evidence="2">The sequence shown here is derived from an EMBL/GenBank/DDBJ whole genome shotgun (WGS) entry which is preliminary data.</text>
</comment>
<evidence type="ECO:0000313" key="3">
    <source>
        <dbReference type="Proteomes" id="UP000701853"/>
    </source>
</evidence>
<keyword evidence="1" id="KW-0472">Membrane</keyword>
<organism evidence="2 3">
    <name type="scientific">Gossypium anomalum</name>
    <dbReference type="NCBI Taxonomy" id="47600"/>
    <lineage>
        <taxon>Eukaryota</taxon>
        <taxon>Viridiplantae</taxon>
        <taxon>Streptophyta</taxon>
        <taxon>Embryophyta</taxon>
        <taxon>Tracheophyta</taxon>
        <taxon>Spermatophyta</taxon>
        <taxon>Magnoliopsida</taxon>
        <taxon>eudicotyledons</taxon>
        <taxon>Gunneridae</taxon>
        <taxon>Pentapetalae</taxon>
        <taxon>rosids</taxon>
        <taxon>malvids</taxon>
        <taxon>Malvales</taxon>
        <taxon>Malvaceae</taxon>
        <taxon>Malvoideae</taxon>
        <taxon>Gossypium</taxon>
    </lineage>
</organism>
<dbReference type="EMBL" id="JAHUZN010000003">
    <property type="protein sequence ID" value="KAG8499429.1"/>
    <property type="molecule type" value="Genomic_DNA"/>
</dbReference>
<evidence type="ECO:0000313" key="2">
    <source>
        <dbReference type="EMBL" id="KAG8499429.1"/>
    </source>
</evidence>
<keyword evidence="3" id="KW-1185">Reference proteome</keyword>